<keyword evidence="4" id="KW-0804">Transcription</keyword>
<keyword evidence="3" id="KW-0238">DNA-binding</keyword>
<evidence type="ECO:0008006" key="8">
    <source>
        <dbReference type="Google" id="ProtNLM"/>
    </source>
</evidence>
<dbReference type="PANTHER" id="PTHR46910:SF37">
    <property type="entry name" value="ZN(II)2CYS6 TRANSCRIPTION FACTOR (EUROFUNG)"/>
    <property type="match status" value="1"/>
</dbReference>
<dbReference type="CDD" id="cd12148">
    <property type="entry name" value="fungal_TF_MHR"/>
    <property type="match status" value="1"/>
</dbReference>
<keyword evidence="5" id="KW-0539">Nucleus</keyword>
<dbReference type="GO" id="GO:0003700">
    <property type="term" value="F:DNA-binding transcription factor activity"/>
    <property type="evidence" value="ECO:0007669"/>
    <property type="project" value="InterPro"/>
</dbReference>
<evidence type="ECO:0000256" key="5">
    <source>
        <dbReference type="ARBA" id="ARBA00023242"/>
    </source>
</evidence>
<dbReference type="RefSeq" id="XP_016247754.1">
    <property type="nucleotide sequence ID" value="XM_016394335.1"/>
</dbReference>
<evidence type="ECO:0000256" key="4">
    <source>
        <dbReference type="ARBA" id="ARBA00023163"/>
    </source>
</evidence>
<evidence type="ECO:0000256" key="2">
    <source>
        <dbReference type="ARBA" id="ARBA00023015"/>
    </source>
</evidence>
<dbReference type="Proteomes" id="UP000054466">
    <property type="component" value="Unassembled WGS sequence"/>
</dbReference>
<evidence type="ECO:0000313" key="7">
    <source>
        <dbReference type="Proteomes" id="UP000054466"/>
    </source>
</evidence>
<dbReference type="OrthoDB" id="39175at2759"/>
<evidence type="ECO:0000313" key="6">
    <source>
        <dbReference type="EMBL" id="KIW27538.1"/>
    </source>
</evidence>
<name>A0A0D2C8Y5_9EURO</name>
<sequence length="363" mass="40396">MALTLRLHKASSPTNSDEASRRAFWVLYHLDKHYHFQARNSPLIADYDVSCPIPDIPEAIFGEYDWFRASIQFSRILSITYETVFCMSASRKPSNVLLASVGCIEGLLEDWRQSISANFRPREPVQKTIFRDPRTKNPAIRTHFYYYHLVIALERLNLRLAPQGRREESKRNLINAARSVVEITSFIDVEAFTPIFILAIIPLSALLLLFDFVVENPHHPETPRNLVLLDVVSGHFSLLEHASNGSLPGSYLTEFAHIARAFVASLPSDAAPQPESTNNVTGMTANAIPGTIPSNGVAASSLSGHEPNHSAAETLAGIDQYDADLESSHYPSSDAVFGGFDNPLWNGADFWPFLDSFMPGHPY</sequence>
<keyword evidence="2" id="KW-0805">Transcription regulation</keyword>
<dbReference type="AlphaFoldDB" id="A0A0D2C8Y5"/>
<accession>A0A0D2C8Y5</accession>
<gene>
    <name evidence="6" type="ORF">PV07_07268</name>
</gene>
<proteinExistence type="predicted"/>
<dbReference type="InterPro" id="IPR050987">
    <property type="entry name" value="AtrR-like"/>
</dbReference>
<keyword evidence="7" id="KW-1185">Reference proteome</keyword>
<reference evidence="6 7" key="1">
    <citation type="submission" date="2015-01" db="EMBL/GenBank/DDBJ databases">
        <title>The Genome Sequence of Cladophialophora immunda CBS83496.</title>
        <authorList>
            <consortium name="The Broad Institute Genomics Platform"/>
            <person name="Cuomo C."/>
            <person name="de Hoog S."/>
            <person name="Gorbushina A."/>
            <person name="Stielow B."/>
            <person name="Teixiera M."/>
            <person name="Abouelleil A."/>
            <person name="Chapman S.B."/>
            <person name="Priest M."/>
            <person name="Young S.K."/>
            <person name="Wortman J."/>
            <person name="Nusbaum C."/>
            <person name="Birren B."/>
        </authorList>
    </citation>
    <scope>NUCLEOTIDE SEQUENCE [LARGE SCALE GENOMIC DNA]</scope>
    <source>
        <strain evidence="6 7">CBS 83496</strain>
    </source>
</reference>
<organism evidence="6 7">
    <name type="scientific">Cladophialophora immunda</name>
    <dbReference type="NCBI Taxonomy" id="569365"/>
    <lineage>
        <taxon>Eukaryota</taxon>
        <taxon>Fungi</taxon>
        <taxon>Dikarya</taxon>
        <taxon>Ascomycota</taxon>
        <taxon>Pezizomycotina</taxon>
        <taxon>Eurotiomycetes</taxon>
        <taxon>Chaetothyriomycetidae</taxon>
        <taxon>Chaetothyriales</taxon>
        <taxon>Herpotrichiellaceae</taxon>
        <taxon>Cladophialophora</taxon>
    </lineage>
</organism>
<dbReference type="GeneID" id="27346462"/>
<dbReference type="GO" id="GO:0003677">
    <property type="term" value="F:DNA binding"/>
    <property type="evidence" value="ECO:0007669"/>
    <property type="project" value="UniProtKB-KW"/>
</dbReference>
<evidence type="ECO:0000256" key="3">
    <source>
        <dbReference type="ARBA" id="ARBA00023125"/>
    </source>
</evidence>
<dbReference type="HOGENOM" id="CLU_762909_0_0_1"/>
<dbReference type="VEuPathDB" id="FungiDB:PV07_07268"/>
<dbReference type="EMBL" id="KN847043">
    <property type="protein sequence ID" value="KIW27538.1"/>
    <property type="molecule type" value="Genomic_DNA"/>
</dbReference>
<comment type="subcellular location">
    <subcellularLocation>
        <location evidence="1">Nucleus</location>
    </subcellularLocation>
</comment>
<dbReference type="PANTHER" id="PTHR46910">
    <property type="entry name" value="TRANSCRIPTION FACTOR PDR1"/>
    <property type="match status" value="1"/>
</dbReference>
<protein>
    <recommendedName>
        <fullName evidence="8">Transcription factor domain-containing protein</fullName>
    </recommendedName>
</protein>
<dbReference type="GO" id="GO:0005634">
    <property type="term" value="C:nucleus"/>
    <property type="evidence" value="ECO:0007669"/>
    <property type="project" value="UniProtKB-SubCell"/>
</dbReference>
<evidence type="ECO:0000256" key="1">
    <source>
        <dbReference type="ARBA" id="ARBA00004123"/>
    </source>
</evidence>